<gene>
    <name evidence="1" type="ORF">KQI88_15825</name>
</gene>
<reference evidence="1 2" key="1">
    <citation type="submission" date="2021-06" db="EMBL/GenBank/DDBJ databases">
        <authorList>
            <person name="Sun Q."/>
            <person name="Li D."/>
        </authorList>
    </citation>
    <scope>NUCLEOTIDE SEQUENCE [LARGE SCALE GENOMIC DNA]</scope>
    <source>
        <strain evidence="1 2">MSJ-5</strain>
    </source>
</reference>
<organism evidence="1 2">
    <name type="scientific">Alkaliphilus flagellatus</name>
    <dbReference type="NCBI Taxonomy" id="2841507"/>
    <lineage>
        <taxon>Bacteria</taxon>
        <taxon>Bacillati</taxon>
        <taxon>Bacillota</taxon>
        <taxon>Clostridia</taxon>
        <taxon>Peptostreptococcales</taxon>
        <taxon>Natronincolaceae</taxon>
        <taxon>Alkaliphilus</taxon>
    </lineage>
</organism>
<evidence type="ECO:0000313" key="2">
    <source>
        <dbReference type="Proteomes" id="UP000779508"/>
    </source>
</evidence>
<dbReference type="RefSeq" id="WP_216418978.1">
    <property type="nucleotide sequence ID" value="NZ_JAHLQK010000006.1"/>
</dbReference>
<proteinExistence type="predicted"/>
<dbReference type="Proteomes" id="UP000779508">
    <property type="component" value="Unassembled WGS sequence"/>
</dbReference>
<sequence>MNITVNINIPALTDLAKAIEVLASSLGGKAIELPIKRETPEAKATKTEVKESKAEETKPKIEELAEEAGVEISDTDMADIPTVVDLRAKAQEKGKTAEGKKAIKALLDKYDSKSISNVPEEVRAAFMADLEAL</sequence>
<evidence type="ECO:0000313" key="1">
    <source>
        <dbReference type="EMBL" id="MBU5677887.1"/>
    </source>
</evidence>
<dbReference type="EMBL" id="JAHLQK010000006">
    <property type="protein sequence ID" value="MBU5677887.1"/>
    <property type="molecule type" value="Genomic_DNA"/>
</dbReference>
<accession>A0ABS6G5X6</accession>
<evidence type="ECO:0008006" key="3">
    <source>
        <dbReference type="Google" id="ProtNLM"/>
    </source>
</evidence>
<protein>
    <recommendedName>
        <fullName evidence="3">rRNA biogenesis protein rrp5</fullName>
    </recommendedName>
</protein>
<comment type="caution">
    <text evidence="1">The sequence shown here is derived from an EMBL/GenBank/DDBJ whole genome shotgun (WGS) entry which is preliminary data.</text>
</comment>
<name>A0ABS6G5X6_9FIRM</name>
<keyword evidence="2" id="KW-1185">Reference proteome</keyword>